<dbReference type="Proteomes" id="UP000700596">
    <property type="component" value="Unassembled WGS sequence"/>
</dbReference>
<evidence type="ECO:0000313" key="1">
    <source>
        <dbReference type="EMBL" id="KAH7110886.1"/>
    </source>
</evidence>
<comment type="caution">
    <text evidence="1">The sequence shown here is derived from an EMBL/GenBank/DDBJ whole genome shotgun (WGS) entry which is preliminary data.</text>
</comment>
<dbReference type="EMBL" id="JAGMWT010000026">
    <property type="protein sequence ID" value="KAH7110886.1"/>
    <property type="molecule type" value="Genomic_DNA"/>
</dbReference>
<evidence type="ECO:0000313" key="2">
    <source>
        <dbReference type="Proteomes" id="UP000700596"/>
    </source>
</evidence>
<protein>
    <submittedName>
        <fullName evidence="1">Uncharacterized protein</fullName>
    </submittedName>
</protein>
<dbReference type="AlphaFoldDB" id="A0A9P9D1D9"/>
<organism evidence="1 2">
    <name type="scientific">Dendryphion nanum</name>
    <dbReference type="NCBI Taxonomy" id="256645"/>
    <lineage>
        <taxon>Eukaryota</taxon>
        <taxon>Fungi</taxon>
        <taxon>Dikarya</taxon>
        <taxon>Ascomycota</taxon>
        <taxon>Pezizomycotina</taxon>
        <taxon>Dothideomycetes</taxon>
        <taxon>Pleosporomycetidae</taxon>
        <taxon>Pleosporales</taxon>
        <taxon>Torulaceae</taxon>
        <taxon>Dendryphion</taxon>
    </lineage>
</organism>
<name>A0A9P9D1D9_9PLEO</name>
<reference evidence="1" key="1">
    <citation type="journal article" date="2021" name="Nat. Commun.">
        <title>Genetic determinants of endophytism in the Arabidopsis root mycobiome.</title>
        <authorList>
            <person name="Mesny F."/>
            <person name="Miyauchi S."/>
            <person name="Thiergart T."/>
            <person name="Pickel B."/>
            <person name="Atanasova L."/>
            <person name="Karlsson M."/>
            <person name="Huettel B."/>
            <person name="Barry K.W."/>
            <person name="Haridas S."/>
            <person name="Chen C."/>
            <person name="Bauer D."/>
            <person name="Andreopoulos W."/>
            <person name="Pangilinan J."/>
            <person name="LaButti K."/>
            <person name="Riley R."/>
            <person name="Lipzen A."/>
            <person name="Clum A."/>
            <person name="Drula E."/>
            <person name="Henrissat B."/>
            <person name="Kohler A."/>
            <person name="Grigoriev I.V."/>
            <person name="Martin F.M."/>
            <person name="Hacquard S."/>
        </authorList>
    </citation>
    <scope>NUCLEOTIDE SEQUENCE</scope>
    <source>
        <strain evidence="1">MPI-CAGE-CH-0243</strain>
    </source>
</reference>
<accession>A0A9P9D1D9</accession>
<keyword evidence="2" id="KW-1185">Reference proteome</keyword>
<proteinExistence type="predicted"/>
<sequence length="214" mass="23748">MTAASNVDHDDHRKERACIMPGLIAGPCSVCEESGTTRGGGQSSTSNALSGAGLKFGEASAPRNWAERHASHASLCSMTCNTHLPVVHRISASCSTRSPKRIYRLRQPAASFFYVPLGFLRSPTPQEKRLRAIVLPPVFFNDKRRVVQLFHHPVVLAMHRQTPATFCPKETAAIQPFRTARIRAHHVMIRRLSSMYTITPIIQIAHLIFIGPFE</sequence>
<gene>
    <name evidence="1" type="ORF">B0J11DRAFT_203452</name>
</gene>